<evidence type="ECO:0000313" key="1">
    <source>
        <dbReference type="EMBL" id="RUT02213.1"/>
    </source>
</evidence>
<dbReference type="AlphaFoldDB" id="A0A3S1C8F0"/>
<keyword evidence="2" id="KW-1185">Reference proteome</keyword>
<reference evidence="1" key="1">
    <citation type="submission" date="2018-12" db="EMBL/GenBank/DDBJ databases">
        <authorList>
            <person name="Will S."/>
            <person name="Neumann-Schaal M."/>
            <person name="Henke P."/>
        </authorList>
    </citation>
    <scope>NUCLEOTIDE SEQUENCE</scope>
    <source>
        <strain evidence="1">PCC 7102</strain>
    </source>
</reference>
<name>A0A3S1C8F0_9CYAN</name>
<dbReference type="RefSeq" id="WP_127084473.1">
    <property type="nucleotide sequence ID" value="NZ_RSCL01000017.1"/>
</dbReference>
<protein>
    <submittedName>
        <fullName evidence="1">Uncharacterized protein</fullName>
    </submittedName>
</protein>
<evidence type="ECO:0000313" key="2">
    <source>
        <dbReference type="Proteomes" id="UP000271624"/>
    </source>
</evidence>
<reference evidence="1" key="2">
    <citation type="journal article" date="2019" name="Genome Biol. Evol.">
        <title>Day and night: Metabolic profiles and evolutionary relationships of six axenic non-marine cyanobacteria.</title>
        <authorList>
            <person name="Will S.E."/>
            <person name="Henke P."/>
            <person name="Boedeker C."/>
            <person name="Huang S."/>
            <person name="Brinkmann H."/>
            <person name="Rohde M."/>
            <person name="Jarek M."/>
            <person name="Friedl T."/>
            <person name="Seufert S."/>
            <person name="Schumacher M."/>
            <person name="Overmann J."/>
            <person name="Neumann-Schaal M."/>
            <person name="Petersen J."/>
        </authorList>
    </citation>
    <scope>NUCLEOTIDE SEQUENCE [LARGE SCALE GENOMIC DNA]</scope>
    <source>
        <strain evidence="1">PCC 7102</strain>
    </source>
</reference>
<dbReference type="EMBL" id="RSCL01000017">
    <property type="protein sequence ID" value="RUT02213.1"/>
    <property type="molecule type" value="Genomic_DNA"/>
</dbReference>
<comment type="caution">
    <text evidence="1">The sequence shown here is derived from an EMBL/GenBank/DDBJ whole genome shotgun (WGS) entry which is preliminary data.</text>
</comment>
<accession>A0A3S1C8F0</accession>
<organism evidence="1 2">
    <name type="scientific">Dulcicalothrix desertica PCC 7102</name>
    <dbReference type="NCBI Taxonomy" id="232991"/>
    <lineage>
        <taxon>Bacteria</taxon>
        <taxon>Bacillati</taxon>
        <taxon>Cyanobacteriota</taxon>
        <taxon>Cyanophyceae</taxon>
        <taxon>Nostocales</taxon>
        <taxon>Calotrichaceae</taxon>
        <taxon>Dulcicalothrix</taxon>
    </lineage>
</organism>
<gene>
    <name evidence="1" type="ORF">DSM106972_062880</name>
</gene>
<sequence>MFVAPGKDDTMFDQWIVDSADDFYNDIEIPSTVKKVLFLIYAERRKGKTIIQIRDALNAMGYEISKKDVRGVLSVHEQYTGVDMQLNWYGNFNA</sequence>
<proteinExistence type="predicted"/>
<dbReference type="Proteomes" id="UP000271624">
    <property type="component" value="Unassembled WGS sequence"/>
</dbReference>